<sequence length="242" mass="27901">MYQTLYSIIETIHANDDDDGDRDKLEYFLNRFEERNSRLEEICNESDKIFNDFAAVYDNEEEKKDVICYILDLKMSNSAMIAFFVLKEFCDIPDHKKNLRRLVLSMMKKCPIFKSLSFLQPTGKNKDEYTPDNTLDRVKESAVVYCERVNSTISFYKTKDQVDCIAACKLNEPIVDKYELIFKNLSILPDRPMEGTLIHNGEEAKANLVNRLCNSCSKNIVGLPVILKDGEELEPGFGVYLA</sequence>
<protein>
    <submittedName>
        <fullName evidence="1">Uncharacterized protein</fullName>
    </submittedName>
</protein>
<evidence type="ECO:0000313" key="1">
    <source>
        <dbReference type="EMBL" id="KAJ1916617.1"/>
    </source>
</evidence>
<evidence type="ECO:0000313" key="2">
    <source>
        <dbReference type="Proteomes" id="UP001150538"/>
    </source>
</evidence>
<proteinExistence type="predicted"/>
<accession>A0A9W7ZZT1</accession>
<comment type="caution">
    <text evidence="1">The sequence shown here is derived from an EMBL/GenBank/DDBJ whole genome shotgun (WGS) entry which is preliminary data.</text>
</comment>
<keyword evidence="2" id="KW-1185">Reference proteome</keyword>
<organism evidence="1 2">
    <name type="scientific">Mycoemilia scoparia</name>
    <dbReference type="NCBI Taxonomy" id="417184"/>
    <lineage>
        <taxon>Eukaryota</taxon>
        <taxon>Fungi</taxon>
        <taxon>Fungi incertae sedis</taxon>
        <taxon>Zoopagomycota</taxon>
        <taxon>Kickxellomycotina</taxon>
        <taxon>Kickxellomycetes</taxon>
        <taxon>Kickxellales</taxon>
        <taxon>Kickxellaceae</taxon>
        <taxon>Mycoemilia</taxon>
    </lineage>
</organism>
<dbReference type="Proteomes" id="UP001150538">
    <property type="component" value="Unassembled WGS sequence"/>
</dbReference>
<dbReference type="EMBL" id="JANBPU010000097">
    <property type="protein sequence ID" value="KAJ1916617.1"/>
    <property type="molecule type" value="Genomic_DNA"/>
</dbReference>
<dbReference type="AlphaFoldDB" id="A0A9W7ZZT1"/>
<name>A0A9W7ZZT1_9FUNG</name>
<gene>
    <name evidence="1" type="ORF">H4219_003681</name>
</gene>
<reference evidence="1" key="1">
    <citation type="submission" date="2022-07" db="EMBL/GenBank/DDBJ databases">
        <title>Phylogenomic reconstructions and comparative analyses of Kickxellomycotina fungi.</title>
        <authorList>
            <person name="Reynolds N.K."/>
            <person name="Stajich J.E."/>
            <person name="Barry K."/>
            <person name="Grigoriev I.V."/>
            <person name="Crous P."/>
            <person name="Smith M.E."/>
        </authorList>
    </citation>
    <scope>NUCLEOTIDE SEQUENCE</scope>
    <source>
        <strain evidence="1">NBRC 100468</strain>
    </source>
</reference>